<proteinExistence type="predicted"/>
<accession>A0A6J7GXT4</accession>
<gene>
    <name evidence="1" type="ORF">UFOPK3608_00819</name>
</gene>
<reference evidence="1" key="1">
    <citation type="submission" date="2020-05" db="EMBL/GenBank/DDBJ databases">
        <authorList>
            <person name="Chiriac C."/>
            <person name="Salcher M."/>
            <person name="Ghai R."/>
            <person name="Kavagutti S V."/>
        </authorList>
    </citation>
    <scope>NUCLEOTIDE SEQUENCE</scope>
</reference>
<name>A0A6J7GXT4_9ZZZZ</name>
<dbReference type="AlphaFoldDB" id="A0A6J7GXT4"/>
<organism evidence="1">
    <name type="scientific">freshwater metagenome</name>
    <dbReference type="NCBI Taxonomy" id="449393"/>
    <lineage>
        <taxon>unclassified sequences</taxon>
        <taxon>metagenomes</taxon>
        <taxon>ecological metagenomes</taxon>
    </lineage>
</organism>
<protein>
    <submittedName>
        <fullName evidence="1">Unannotated protein</fullName>
    </submittedName>
</protein>
<dbReference type="SUPFAM" id="SSF109998">
    <property type="entry name" value="Triger factor/SurA peptide-binding domain-like"/>
    <property type="match status" value="1"/>
</dbReference>
<dbReference type="InterPro" id="IPR027304">
    <property type="entry name" value="Trigger_fact/SurA_dom_sf"/>
</dbReference>
<dbReference type="PROSITE" id="PS51257">
    <property type="entry name" value="PROKAR_LIPOPROTEIN"/>
    <property type="match status" value="1"/>
</dbReference>
<dbReference type="EMBL" id="CAFBMP010000059">
    <property type="protein sequence ID" value="CAB4909080.1"/>
    <property type="molecule type" value="Genomic_DNA"/>
</dbReference>
<sequence length="201" mass="21003">MQLLKRIASLLSIALLLTGCSSMGTGVTIGDKEIKSSEIQKSVDEILEARKKVDTTQMQLVVGAELLRNQAQFVIISNLLDKIAADNKIVVSEAEVSARRADVVAQVGGEASLPNALVGSSLAASNLDAYLRILIVSEKLNAAVVSSGIPVEQAGEAVTKIVVANAKKLGIKVNPKYGKWNPDSASIEIGDVTGGAVTPLK</sequence>
<evidence type="ECO:0000313" key="1">
    <source>
        <dbReference type="EMBL" id="CAB4909080.1"/>
    </source>
</evidence>